<dbReference type="EMBL" id="JAKRYL010000025">
    <property type="protein sequence ID" value="MCL7749215.1"/>
    <property type="molecule type" value="Genomic_DNA"/>
</dbReference>
<organism evidence="1 2">
    <name type="scientific">Halalkalibacter alkaliphilus</name>
    <dbReference type="NCBI Taxonomy" id="2917993"/>
    <lineage>
        <taxon>Bacteria</taxon>
        <taxon>Bacillati</taxon>
        <taxon>Bacillota</taxon>
        <taxon>Bacilli</taxon>
        <taxon>Bacillales</taxon>
        <taxon>Bacillaceae</taxon>
        <taxon>Halalkalibacter</taxon>
    </lineage>
</organism>
<gene>
    <name evidence="1" type="ORF">MF646_19010</name>
</gene>
<evidence type="ECO:0000313" key="2">
    <source>
        <dbReference type="Proteomes" id="UP001139150"/>
    </source>
</evidence>
<dbReference type="Proteomes" id="UP001139150">
    <property type="component" value="Unassembled WGS sequence"/>
</dbReference>
<dbReference type="RefSeq" id="WP_250098082.1">
    <property type="nucleotide sequence ID" value="NZ_JAKRYL010000025.1"/>
</dbReference>
<evidence type="ECO:0000313" key="1">
    <source>
        <dbReference type="EMBL" id="MCL7749215.1"/>
    </source>
</evidence>
<comment type="caution">
    <text evidence="1">The sequence shown here is derived from an EMBL/GenBank/DDBJ whole genome shotgun (WGS) entry which is preliminary data.</text>
</comment>
<dbReference type="AlphaFoldDB" id="A0A9X2IA88"/>
<reference evidence="1" key="1">
    <citation type="submission" date="2022-02" db="EMBL/GenBank/DDBJ databases">
        <title>Halalkalibacter sp. nov. isolated from Lonar Lake, India.</title>
        <authorList>
            <person name="Joshi A."/>
            <person name="Thite S."/>
            <person name="Lodha T."/>
        </authorList>
    </citation>
    <scope>NUCLEOTIDE SEQUENCE</scope>
    <source>
        <strain evidence="1">MEB205</strain>
    </source>
</reference>
<name>A0A9X2IA88_9BACI</name>
<sequence length="125" mass="14341">MKKGNAAIALQSLNKIADSYFDYKKVKEVEITNRMEIKAKRDVAIEAIRSNREVMLYALEETFKERGKTLDQMFQGLDRAIEEDNIEYIDRFLSGIVTTIQTSPFRGFGEFQKSVGTGEHVLKLD</sequence>
<keyword evidence="2" id="KW-1185">Reference proteome</keyword>
<protein>
    <submittedName>
        <fullName evidence="1">Uncharacterized protein</fullName>
    </submittedName>
</protein>
<proteinExistence type="predicted"/>
<accession>A0A9X2IA88</accession>